<organism evidence="2 3">
    <name type="scientific">Pleurodeles waltl</name>
    <name type="common">Iberian ribbed newt</name>
    <dbReference type="NCBI Taxonomy" id="8319"/>
    <lineage>
        <taxon>Eukaryota</taxon>
        <taxon>Metazoa</taxon>
        <taxon>Chordata</taxon>
        <taxon>Craniata</taxon>
        <taxon>Vertebrata</taxon>
        <taxon>Euteleostomi</taxon>
        <taxon>Amphibia</taxon>
        <taxon>Batrachia</taxon>
        <taxon>Caudata</taxon>
        <taxon>Salamandroidea</taxon>
        <taxon>Salamandridae</taxon>
        <taxon>Pleurodelinae</taxon>
        <taxon>Pleurodeles</taxon>
    </lineage>
</organism>
<dbReference type="Proteomes" id="UP001066276">
    <property type="component" value="Chromosome 6"/>
</dbReference>
<protein>
    <submittedName>
        <fullName evidence="2">Uncharacterized protein</fullName>
    </submittedName>
</protein>
<comment type="caution">
    <text evidence="2">The sequence shown here is derived from an EMBL/GenBank/DDBJ whole genome shotgun (WGS) entry which is preliminary data.</text>
</comment>
<proteinExistence type="predicted"/>
<reference evidence="2" key="1">
    <citation type="journal article" date="2022" name="bioRxiv">
        <title>Sequencing and chromosome-scale assembly of the giantPleurodeles waltlgenome.</title>
        <authorList>
            <person name="Brown T."/>
            <person name="Elewa A."/>
            <person name="Iarovenko S."/>
            <person name="Subramanian E."/>
            <person name="Araus A.J."/>
            <person name="Petzold A."/>
            <person name="Susuki M."/>
            <person name="Suzuki K.-i.T."/>
            <person name="Hayashi T."/>
            <person name="Toyoda A."/>
            <person name="Oliveira C."/>
            <person name="Osipova E."/>
            <person name="Leigh N.D."/>
            <person name="Simon A."/>
            <person name="Yun M.H."/>
        </authorList>
    </citation>
    <scope>NUCLEOTIDE SEQUENCE</scope>
    <source>
        <strain evidence="2">20211129_DDA</strain>
        <tissue evidence="2">Liver</tissue>
    </source>
</reference>
<keyword evidence="3" id="KW-1185">Reference proteome</keyword>
<feature type="compositionally biased region" description="Basic and acidic residues" evidence="1">
    <location>
        <begin position="39"/>
        <end position="59"/>
    </location>
</feature>
<dbReference type="AlphaFoldDB" id="A0AAV7R0U0"/>
<evidence type="ECO:0000256" key="1">
    <source>
        <dbReference type="SAM" id="MobiDB-lite"/>
    </source>
</evidence>
<evidence type="ECO:0000313" key="2">
    <source>
        <dbReference type="EMBL" id="KAJ1145090.1"/>
    </source>
</evidence>
<evidence type="ECO:0000313" key="3">
    <source>
        <dbReference type="Proteomes" id="UP001066276"/>
    </source>
</evidence>
<gene>
    <name evidence="2" type="ORF">NDU88_011382</name>
</gene>
<dbReference type="EMBL" id="JANPWB010000010">
    <property type="protein sequence ID" value="KAJ1145090.1"/>
    <property type="molecule type" value="Genomic_DNA"/>
</dbReference>
<accession>A0AAV7R0U0</accession>
<sequence length="219" mass="23715">MCGITEITEPTQEPRKNVQEKSPSSEQAWGWAKSRAWRRAPESGERGRRAVPRRAERNGPRGRMRALSKPVASPAANLLFTPHLSKSERDDKGSGAVPAGVGKETACAPQAAAEPGLRSAGAGPWTAGGRLPVWQLRASQRGVLCASPRGNMCGFRHSAGVPSASSIMKSGLRLRWPQPARGEEASRRTGRRICQIRGLVWKPEPASRAKWWPATGRDS</sequence>
<feature type="region of interest" description="Disordered" evidence="1">
    <location>
        <begin position="1"/>
        <end position="77"/>
    </location>
</feature>
<name>A0AAV7R0U0_PLEWA</name>